<gene>
    <name evidence="1" type="ORF">GCM10007940_39920</name>
</gene>
<evidence type="ECO:0000313" key="1">
    <source>
        <dbReference type="EMBL" id="GLR19376.1"/>
    </source>
</evidence>
<reference evidence="1" key="1">
    <citation type="journal article" date="2014" name="Int. J. Syst. Evol. Microbiol.">
        <title>Complete genome sequence of Corynebacterium casei LMG S-19264T (=DSM 44701T), isolated from a smear-ripened cheese.</title>
        <authorList>
            <consortium name="US DOE Joint Genome Institute (JGI-PGF)"/>
            <person name="Walter F."/>
            <person name="Albersmeier A."/>
            <person name="Kalinowski J."/>
            <person name="Ruckert C."/>
        </authorList>
    </citation>
    <scope>NUCLEOTIDE SEQUENCE</scope>
    <source>
        <strain evidence="1">NBRC 108769</strain>
    </source>
</reference>
<comment type="caution">
    <text evidence="1">The sequence shown here is derived from an EMBL/GenBank/DDBJ whole genome shotgun (WGS) entry which is preliminary data.</text>
</comment>
<organism evidence="1 2">
    <name type="scientific">Portibacter lacus</name>
    <dbReference type="NCBI Taxonomy" id="1099794"/>
    <lineage>
        <taxon>Bacteria</taxon>
        <taxon>Pseudomonadati</taxon>
        <taxon>Bacteroidota</taxon>
        <taxon>Saprospiria</taxon>
        <taxon>Saprospirales</taxon>
        <taxon>Haliscomenobacteraceae</taxon>
        <taxon>Portibacter</taxon>
    </lineage>
</organism>
<proteinExistence type="predicted"/>
<sequence>MRITFNNLFSTKELINSINQYFDQLDTSIRLVSEGECDLEIIPLHLLPTERNSSKTVFGLITLAERRNFIAIRNDVVNINTPIGLPYSAIINVSPLFVSKNLLEIRGDVQLEVLEPLQIIEGLRKNDLEIAIVEGCFINEEIASYYKLIPLDGREFGHFPGQGFLAIVGNKDLAIGNILRKLNKRESVIPANIERKLMTLVDYKVNNHCEMDIDGNFHFWVHAEKGSAQVSQSTRNEIEDKIKNKLDLLS</sequence>
<protein>
    <submittedName>
        <fullName evidence="1">Uncharacterized protein</fullName>
    </submittedName>
</protein>
<evidence type="ECO:0000313" key="2">
    <source>
        <dbReference type="Proteomes" id="UP001156666"/>
    </source>
</evidence>
<dbReference type="RefSeq" id="WP_235291922.1">
    <property type="nucleotide sequence ID" value="NZ_BSOH01000027.1"/>
</dbReference>
<dbReference type="EMBL" id="BSOH01000027">
    <property type="protein sequence ID" value="GLR19376.1"/>
    <property type="molecule type" value="Genomic_DNA"/>
</dbReference>
<keyword evidence="2" id="KW-1185">Reference proteome</keyword>
<name>A0AA37WF04_9BACT</name>
<reference evidence="1" key="2">
    <citation type="submission" date="2023-01" db="EMBL/GenBank/DDBJ databases">
        <title>Draft genome sequence of Portibacter lacus strain NBRC 108769.</title>
        <authorList>
            <person name="Sun Q."/>
            <person name="Mori K."/>
        </authorList>
    </citation>
    <scope>NUCLEOTIDE SEQUENCE</scope>
    <source>
        <strain evidence="1">NBRC 108769</strain>
    </source>
</reference>
<accession>A0AA37WF04</accession>
<dbReference type="AlphaFoldDB" id="A0AA37WF04"/>
<dbReference type="Proteomes" id="UP001156666">
    <property type="component" value="Unassembled WGS sequence"/>
</dbReference>